<dbReference type="Gene3D" id="3.50.50.60">
    <property type="entry name" value="FAD/NAD(P)-binding domain"/>
    <property type="match status" value="1"/>
</dbReference>
<evidence type="ECO:0000256" key="6">
    <source>
        <dbReference type="ARBA" id="ARBA00023444"/>
    </source>
</evidence>
<dbReference type="InterPro" id="IPR002937">
    <property type="entry name" value="Amino_oxidase"/>
</dbReference>
<dbReference type="SUPFAM" id="SSF54373">
    <property type="entry name" value="FAD-linked reductases, C-terminal domain"/>
    <property type="match status" value="1"/>
</dbReference>
<evidence type="ECO:0000313" key="9">
    <source>
        <dbReference type="Proteomes" id="UP000295380"/>
    </source>
</evidence>
<dbReference type="RefSeq" id="WP_133695254.1">
    <property type="nucleotide sequence ID" value="NZ_SOBR01000002.1"/>
</dbReference>
<evidence type="ECO:0000256" key="2">
    <source>
        <dbReference type="ARBA" id="ARBA00022630"/>
    </source>
</evidence>
<name>A0A4R7NS38_9GAMM</name>
<dbReference type="NCBIfam" id="TIGR00562">
    <property type="entry name" value="proto_IX_ox"/>
    <property type="match status" value="1"/>
</dbReference>
<evidence type="ECO:0000256" key="3">
    <source>
        <dbReference type="ARBA" id="ARBA00022827"/>
    </source>
</evidence>
<organism evidence="8 9">
    <name type="scientific">Chromohalobacter marismortui</name>
    <dbReference type="NCBI Taxonomy" id="42055"/>
    <lineage>
        <taxon>Bacteria</taxon>
        <taxon>Pseudomonadati</taxon>
        <taxon>Pseudomonadota</taxon>
        <taxon>Gammaproteobacteria</taxon>
        <taxon>Oceanospirillales</taxon>
        <taxon>Halomonadaceae</taxon>
        <taxon>Chromohalobacter</taxon>
    </lineage>
</organism>
<dbReference type="AlphaFoldDB" id="A0A4R7NS38"/>
<keyword evidence="3" id="KW-0274">FAD</keyword>
<keyword evidence="2" id="KW-0285">Flavoprotein</keyword>
<dbReference type="PANTHER" id="PTHR42923:SF3">
    <property type="entry name" value="PROTOPORPHYRINOGEN OXIDASE"/>
    <property type="match status" value="1"/>
</dbReference>
<comment type="cofactor">
    <cofactor evidence="1">
        <name>FAD</name>
        <dbReference type="ChEBI" id="CHEBI:57692"/>
    </cofactor>
</comment>
<comment type="caution">
    <text evidence="8">The sequence shown here is derived from an EMBL/GenBank/DDBJ whole genome shotgun (WGS) entry which is preliminary data.</text>
</comment>
<proteinExistence type="predicted"/>
<evidence type="ECO:0000256" key="4">
    <source>
        <dbReference type="ARBA" id="ARBA00023002"/>
    </source>
</evidence>
<evidence type="ECO:0000313" key="8">
    <source>
        <dbReference type="EMBL" id="TDU23835.1"/>
    </source>
</evidence>
<reference evidence="8 9" key="1">
    <citation type="submission" date="2019-03" db="EMBL/GenBank/DDBJ databases">
        <title>Genomic Encyclopedia of Type Strains, Phase IV (KMG-IV): sequencing the most valuable type-strain genomes for metagenomic binning, comparative biology and taxonomic classification.</title>
        <authorList>
            <person name="Goeker M."/>
        </authorList>
    </citation>
    <scope>NUCLEOTIDE SEQUENCE [LARGE SCALE GENOMIC DNA]</scope>
    <source>
        <strain evidence="8 9">DSM 6770</strain>
    </source>
</reference>
<dbReference type="InterPro" id="IPR004572">
    <property type="entry name" value="Protoporphyrinogen_oxidase"/>
</dbReference>
<evidence type="ECO:0000256" key="1">
    <source>
        <dbReference type="ARBA" id="ARBA00001974"/>
    </source>
</evidence>
<dbReference type="Proteomes" id="UP000295380">
    <property type="component" value="Unassembled WGS sequence"/>
</dbReference>
<comment type="pathway">
    <text evidence="6">Porphyrin-containing compound metabolism.</text>
</comment>
<dbReference type="EMBL" id="SOBR01000002">
    <property type="protein sequence ID" value="TDU23835.1"/>
    <property type="molecule type" value="Genomic_DNA"/>
</dbReference>
<sequence>MQHEEQLDATDQVVGEARRDVVVVGGGASGLAAARAASRRGLAVSVLERGPHAGGNLRTHRDGAWQVEVGPNTLVMKPPLHTLLDELGLLDEAQPANPDARRRYIAFHGRPVALPTHLLKAPANPLIGLRGSWSVLREPFRARPPRDEESLADFVVRRLGRHVLDHLVDPFVSGVYAGDPARLSAQAAMPRLVALEREYGSLVRGGLRRLRQSRREPPALPPEWRGQLVSFPAGLQRLAERLAEDIADRPGASVQCGCEVVAVGREADGWQVDTAAGQRIRTRELVLAVPAPTAAALLASHDAALAAPLEEIAYPPVNAVSVGFRRADIDHPLDGFGMLIPGVERRRTLGALFSSTLFPGRAPSDHVLLTAFLGGRRQPEAAAGDDDAQVAQVAADLRDLLGIRGDPVWQSVSRWPQAIPQYERGHLARIAALDAALEAHPGLSLLGNWRDGIAVGDCLENGRRLGERIAETLGGS</sequence>
<dbReference type="InterPro" id="IPR050464">
    <property type="entry name" value="Zeta_carotene_desat/Oxidored"/>
</dbReference>
<gene>
    <name evidence="8" type="ORF">C8E00_102335</name>
</gene>
<dbReference type="SUPFAM" id="SSF51905">
    <property type="entry name" value="FAD/NAD(P)-binding domain"/>
    <property type="match status" value="1"/>
</dbReference>
<evidence type="ECO:0000256" key="5">
    <source>
        <dbReference type="ARBA" id="ARBA00023133"/>
    </source>
</evidence>
<keyword evidence="5" id="KW-0350">Heme biosynthesis</keyword>
<dbReference type="InterPro" id="IPR036188">
    <property type="entry name" value="FAD/NAD-bd_sf"/>
</dbReference>
<dbReference type="GO" id="GO:0004729">
    <property type="term" value="F:oxygen-dependent protoporphyrinogen oxidase activity"/>
    <property type="evidence" value="ECO:0007669"/>
    <property type="project" value="InterPro"/>
</dbReference>
<feature type="domain" description="Amine oxidase" evidence="7">
    <location>
        <begin position="29"/>
        <end position="465"/>
    </location>
</feature>
<keyword evidence="9" id="KW-1185">Reference proteome</keyword>
<dbReference type="Gene3D" id="1.10.3110.10">
    <property type="entry name" value="protoporphyrinogen ix oxidase, domain 3"/>
    <property type="match status" value="1"/>
</dbReference>
<evidence type="ECO:0000259" key="7">
    <source>
        <dbReference type="Pfam" id="PF01593"/>
    </source>
</evidence>
<dbReference type="Pfam" id="PF01593">
    <property type="entry name" value="Amino_oxidase"/>
    <property type="match status" value="1"/>
</dbReference>
<dbReference type="OrthoDB" id="3450553at2"/>
<accession>A0A4R7NS38</accession>
<protein>
    <submittedName>
        <fullName evidence="8">Oxygen-dependent protoporphyrinogen oxidase</fullName>
    </submittedName>
</protein>
<dbReference type="Gene3D" id="3.90.660.20">
    <property type="entry name" value="Protoporphyrinogen oxidase, mitochondrial, domain 2"/>
    <property type="match status" value="1"/>
</dbReference>
<keyword evidence="4" id="KW-0560">Oxidoreductase</keyword>
<dbReference type="PANTHER" id="PTHR42923">
    <property type="entry name" value="PROTOPORPHYRINOGEN OXIDASE"/>
    <property type="match status" value="1"/>
</dbReference>
<dbReference type="GO" id="GO:0006783">
    <property type="term" value="P:heme biosynthetic process"/>
    <property type="evidence" value="ECO:0007669"/>
    <property type="project" value="UniProtKB-KW"/>
</dbReference>